<organism evidence="1 2">
    <name type="scientific">Dichomitus squalens</name>
    <dbReference type="NCBI Taxonomy" id="114155"/>
    <lineage>
        <taxon>Eukaryota</taxon>
        <taxon>Fungi</taxon>
        <taxon>Dikarya</taxon>
        <taxon>Basidiomycota</taxon>
        <taxon>Agaricomycotina</taxon>
        <taxon>Agaricomycetes</taxon>
        <taxon>Polyporales</taxon>
        <taxon>Polyporaceae</taxon>
        <taxon>Dichomitus</taxon>
    </lineage>
</organism>
<dbReference type="Proteomes" id="UP000292082">
    <property type="component" value="Unassembled WGS sequence"/>
</dbReference>
<reference evidence="1 2" key="1">
    <citation type="submission" date="2019-01" db="EMBL/GenBank/DDBJ databases">
        <title>Draft genome sequences of three monokaryotic isolates of the white-rot basidiomycete fungus Dichomitus squalens.</title>
        <authorList>
            <consortium name="DOE Joint Genome Institute"/>
            <person name="Lopez S.C."/>
            <person name="Andreopoulos B."/>
            <person name="Pangilinan J."/>
            <person name="Lipzen A."/>
            <person name="Riley R."/>
            <person name="Ahrendt S."/>
            <person name="Ng V."/>
            <person name="Barry K."/>
            <person name="Daum C."/>
            <person name="Grigoriev I.V."/>
            <person name="Hilden K.S."/>
            <person name="Makela M.R."/>
            <person name="de Vries R.P."/>
        </authorList>
    </citation>
    <scope>NUCLEOTIDE SEQUENCE [LARGE SCALE GENOMIC DNA]</scope>
    <source>
        <strain evidence="1 2">CBS 464.89</strain>
    </source>
</reference>
<sequence length="228" mass="25271">MAQVGQSQLDTSCRRVAYVNRWAIACERGDNVDTNVTAIRAWEDRPWRERCGGTAAGQSPAPLQHCHEVSSDSDDSWVREIRRSQLYTAPRGERTTTLGVASRLVMSSASRRAFSRRWPSSQEFVCVWWRSAPDLMYGEALKAADMGHPSMASVGTCPGVLVYAYNVSCSSLCGGANVRWAYFPDAGREGRHRMTQLACAHELGNSICSGTFHALGRFSIRLYGRFVP</sequence>
<keyword evidence="2" id="KW-1185">Reference proteome</keyword>
<evidence type="ECO:0000313" key="1">
    <source>
        <dbReference type="EMBL" id="TBU60860.1"/>
    </source>
</evidence>
<evidence type="ECO:0000313" key="2">
    <source>
        <dbReference type="Proteomes" id="UP000292082"/>
    </source>
</evidence>
<name>A0A4Q9NPP8_9APHY</name>
<accession>A0A4Q9NPP8</accession>
<gene>
    <name evidence="1" type="ORF">BD310DRAFT_271284</name>
</gene>
<dbReference type="AlphaFoldDB" id="A0A4Q9NPP8"/>
<dbReference type="EMBL" id="ML145102">
    <property type="protein sequence ID" value="TBU60860.1"/>
    <property type="molecule type" value="Genomic_DNA"/>
</dbReference>
<protein>
    <submittedName>
        <fullName evidence="1">Uncharacterized protein</fullName>
    </submittedName>
</protein>
<proteinExistence type="predicted"/>